<feature type="region of interest" description="Disordered" evidence="3">
    <location>
        <begin position="1"/>
        <end position="28"/>
    </location>
</feature>
<keyword evidence="2" id="KW-0378">Hydrolase</keyword>
<protein>
    <recommendedName>
        <fullName evidence="4">DUF629 domain-containing protein</fullName>
    </recommendedName>
</protein>
<evidence type="ECO:0000256" key="2">
    <source>
        <dbReference type="ARBA" id="ARBA00022801"/>
    </source>
</evidence>
<evidence type="ECO:0000259" key="4">
    <source>
        <dbReference type="Pfam" id="PF04780"/>
    </source>
</evidence>
<dbReference type="GO" id="GO:0016787">
    <property type="term" value="F:hydrolase activity"/>
    <property type="evidence" value="ECO:0007669"/>
    <property type="project" value="UniProtKB-KW"/>
</dbReference>
<dbReference type="InterPro" id="IPR052398">
    <property type="entry name" value="Ubiquitin_hydrolase_53/54"/>
</dbReference>
<evidence type="ECO:0000256" key="1">
    <source>
        <dbReference type="ARBA" id="ARBA00022786"/>
    </source>
</evidence>
<dbReference type="AlphaFoldDB" id="A0AAN7LEU8"/>
<evidence type="ECO:0000313" key="5">
    <source>
        <dbReference type="EMBL" id="KAK4779257.1"/>
    </source>
</evidence>
<evidence type="ECO:0000256" key="3">
    <source>
        <dbReference type="SAM" id="MobiDB-lite"/>
    </source>
</evidence>
<keyword evidence="1" id="KW-0833">Ubl conjugation pathway</keyword>
<dbReference type="EMBL" id="JAXQNO010000017">
    <property type="protein sequence ID" value="KAK4779257.1"/>
    <property type="molecule type" value="Genomic_DNA"/>
</dbReference>
<dbReference type="PANTHER" id="PTHR22975">
    <property type="entry name" value="UBIQUITIN SPECIFIC PROTEINASE"/>
    <property type="match status" value="1"/>
</dbReference>
<reference evidence="5 6" key="1">
    <citation type="journal article" date="2023" name="Hortic Res">
        <title>Pangenome of water caltrop reveals structural variations and asymmetric subgenome divergence after allopolyploidization.</title>
        <authorList>
            <person name="Zhang X."/>
            <person name="Chen Y."/>
            <person name="Wang L."/>
            <person name="Yuan Y."/>
            <person name="Fang M."/>
            <person name="Shi L."/>
            <person name="Lu R."/>
            <person name="Comes H.P."/>
            <person name="Ma Y."/>
            <person name="Chen Y."/>
            <person name="Huang G."/>
            <person name="Zhou Y."/>
            <person name="Zheng Z."/>
            <person name="Qiu Y."/>
        </authorList>
    </citation>
    <scope>NUCLEOTIDE SEQUENCE [LARGE SCALE GENOMIC DNA]</scope>
    <source>
        <strain evidence="5">F231</strain>
    </source>
</reference>
<comment type="caution">
    <text evidence="5">The sequence shown here is derived from an EMBL/GenBank/DDBJ whole genome shotgun (WGS) entry which is preliminary data.</text>
</comment>
<keyword evidence="6" id="KW-1185">Reference proteome</keyword>
<dbReference type="Pfam" id="PF04780">
    <property type="entry name" value="DUF629"/>
    <property type="match status" value="1"/>
</dbReference>
<dbReference type="InterPro" id="IPR006865">
    <property type="entry name" value="DUF629"/>
</dbReference>
<gene>
    <name evidence="5" type="ORF">SAY86_006785</name>
</gene>
<organism evidence="5 6">
    <name type="scientific">Trapa natans</name>
    <name type="common">Water chestnut</name>
    <dbReference type="NCBI Taxonomy" id="22666"/>
    <lineage>
        <taxon>Eukaryota</taxon>
        <taxon>Viridiplantae</taxon>
        <taxon>Streptophyta</taxon>
        <taxon>Embryophyta</taxon>
        <taxon>Tracheophyta</taxon>
        <taxon>Spermatophyta</taxon>
        <taxon>Magnoliopsida</taxon>
        <taxon>eudicotyledons</taxon>
        <taxon>Gunneridae</taxon>
        <taxon>Pentapetalae</taxon>
        <taxon>rosids</taxon>
        <taxon>malvids</taxon>
        <taxon>Myrtales</taxon>
        <taxon>Lythraceae</taxon>
        <taxon>Trapa</taxon>
    </lineage>
</organism>
<dbReference type="PANTHER" id="PTHR22975:SF9">
    <property type="entry name" value="ECHINUS SPLICE FORM 3"/>
    <property type="match status" value="1"/>
</dbReference>
<accession>A0AAN7LEU8</accession>
<feature type="domain" description="DUF629" evidence="4">
    <location>
        <begin position="39"/>
        <end position="97"/>
    </location>
</feature>
<dbReference type="Proteomes" id="UP001346149">
    <property type="component" value="Unassembled WGS sequence"/>
</dbReference>
<evidence type="ECO:0000313" key="6">
    <source>
        <dbReference type="Proteomes" id="UP001346149"/>
    </source>
</evidence>
<name>A0AAN7LEU8_TRANT</name>
<proteinExistence type="predicted"/>
<sequence>MIGAIKGFDLSGNRPRSSNDRKKHGKKILSPTERKDLDVRSYWSSFSNEKKKEWLTISVSDINAHFLLIKEVFASEVISEAVEYADANKTWNFWICSRWKPIDAPALQRILGNWQNFQDLDAAGLSSLRQKSHGFEDAPFAWDSSTENDDAGNSFNGGLTAAEINDLV</sequence>